<dbReference type="GO" id="GO:0016787">
    <property type="term" value="F:hydrolase activity"/>
    <property type="evidence" value="ECO:0007669"/>
    <property type="project" value="UniProtKB-KW"/>
</dbReference>
<proteinExistence type="inferred from homology"/>
<dbReference type="PANTHER" id="PTHR10907">
    <property type="entry name" value="REGUCALCIN"/>
    <property type="match status" value="1"/>
</dbReference>
<dbReference type="SUPFAM" id="SSF63829">
    <property type="entry name" value="Calcium-dependent phosphotriesterase"/>
    <property type="match status" value="1"/>
</dbReference>
<reference evidence="3 4" key="1">
    <citation type="submission" date="2024-08" db="EMBL/GenBank/DDBJ databases">
        <title>Genome mining of Saccharopolyspora cebuensis PGLac3 from Nigerian medicinal plant.</title>
        <authorList>
            <person name="Ezeobiora C.E."/>
            <person name="Igbokwe N.H."/>
            <person name="Amin D.H."/>
            <person name="Mendie U.E."/>
        </authorList>
    </citation>
    <scope>NUCLEOTIDE SEQUENCE [LARGE SCALE GENOMIC DNA]</scope>
    <source>
        <strain evidence="3 4">PGLac3</strain>
    </source>
</reference>
<gene>
    <name evidence="3" type="ORF">AB8O55_15595</name>
</gene>
<dbReference type="Proteomes" id="UP001564626">
    <property type="component" value="Unassembled WGS sequence"/>
</dbReference>
<evidence type="ECO:0000256" key="1">
    <source>
        <dbReference type="ARBA" id="ARBA00008853"/>
    </source>
</evidence>
<sequence>MSEDFELLVDRQALLGTSPLWISALNCVHWVDVLRRELHTYHRDSEFDEVRVLPEAVAGVGATRHGQLVAAGDRGFARVHLARAALELVVQVRGGDRMNGGSCDPAGRFVGGTLSHGSEASAGALYVLDGERARLLVDALSRCGGIAWSPDGARMYVVDSAQRTIWTYDYDVDRARATAGRQWVVCTEAEGSPEGLAVDADGCVWVAMHWSGRIHRYAPNGDLETVLWAPTRRITDVAFGGSRLEEMYVTSACFGYDERALAADPLAGSLLRFRPGTAGTPVPPWRGI</sequence>
<dbReference type="EMBL" id="JBGEHV010000026">
    <property type="protein sequence ID" value="MEY8040832.1"/>
    <property type="molecule type" value="Genomic_DNA"/>
</dbReference>
<dbReference type="Gene3D" id="2.120.10.30">
    <property type="entry name" value="TolB, C-terminal domain"/>
    <property type="match status" value="1"/>
</dbReference>
<keyword evidence="3" id="KW-0378">Hydrolase</keyword>
<evidence type="ECO:0000313" key="4">
    <source>
        <dbReference type="Proteomes" id="UP001564626"/>
    </source>
</evidence>
<evidence type="ECO:0000313" key="3">
    <source>
        <dbReference type="EMBL" id="MEY8040832.1"/>
    </source>
</evidence>
<comment type="similarity">
    <text evidence="1">Belongs to the SMP-30/CGR1 family.</text>
</comment>
<dbReference type="PRINTS" id="PR01790">
    <property type="entry name" value="SMP30FAMILY"/>
</dbReference>
<organism evidence="3 4">
    <name type="scientific">Saccharopolyspora cebuensis</name>
    <dbReference type="NCBI Taxonomy" id="418759"/>
    <lineage>
        <taxon>Bacteria</taxon>
        <taxon>Bacillati</taxon>
        <taxon>Actinomycetota</taxon>
        <taxon>Actinomycetes</taxon>
        <taxon>Pseudonocardiales</taxon>
        <taxon>Pseudonocardiaceae</taxon>
        <taxon>Saccharopolyspora</taxon>
    </lineage>
</organism>
<dbReference type="EC" id="3.1.1.99" evidence="3"/>
<comment type="caution">
    <text evidence="3">The sequence shown here is derived from an EMBL/GenBank/DDBJ whole genome shotgun (WGS) entry which is preliminary data.</text>
</comment>
<dbReference type="InterPro" id="IPR013658">
    <property type="entry name" value="SGL"/>
</dbReference>
<dbReference type="PANTHER" id="PTHR10907:SF47">
    <property type="entry name" value="REGUCALCIN"/>
    <property type="match status" value="1"/>
</dbReference>
<dbReference type="InterPro" id="IPR011042">
    <property type="entry name" value="6-blade_b-propeller_TolB-like"/>
</dbReference>
<dbReference type="Pfam" id="PF08450">
    <property type="entry name" value="SGL"/>
    <property type="match status" value="1"/>
</dbReference>
<dbReference type="RefSeq" id="WP_345365064.1">
    <property type="nucleotide sequence ID" value="NZ_BAABII010000013.1"/>
</dbReference>
<dbReference type="InterPro" id="IPR005511">
    <property type="entry name" value="SMP-30"/>
</dbReference>
<accession>A0ABV4CIA4</accession>
<protein>
    <submittedName>
        <fullName evidence="3">SMP-30/gluconolactonase/LRE family protein</fullName>
        <ecNumber evidence="3">3.1.1.99</ecNumber>
    </submittedName>
</protein>
<feature type="domain" description="SMP-30/Gluconolactonase/LRE-like region" evidence="2">
    <location>
        <begin position="15"/>
        <end position="252"/>
    </location>
</feature>
<name>A0ABV4CIA4_9PSEU</name>
<keyword evidence="4" id="KW-1185">Reference proteome</keyword>
<evidence type="ECO:0000259" key="2">
    <source>
        <dbReference type="Pfam" id="PF08450"/>
    </source>
</evidence>